<feature type="binding site" evidence="12">
    <location>
        <position position="249"/>
    </location>
    <ligand>
        <name>[2Fe-2S] cluster</name>
        <dbReference type="ChEBI" id="CHEBI:190135"/>
    </ligand>
</feature>
<evidence type="ECO:0000256" key="8">
    <source>
        <dbReference type="ARBA" id="ARBA00023004"/>
    </source>
</evidence>
<comment type="cofactor">
    <cofactor evidence="10">
        <name>[2Fe-2S] cluster</name>
        <dbReference type="ChEBI" id="CHEBI:190135"/>
    </cofactor>
</comment>
<accession>A0A7H8XMI4</accession>
<dbReference type="AlphaFoldDB" id="A0A7H8XMI4"/>
<sequence>MTTVPPAAVLDVLPTRDRPTPACDPAVVVDHTPLAPAIHRLVLRAPRVAATAQAGQFVMLSVPQATGELIQLPRPMAVHRRRPGGDIEVVYNVQGRGTEALSRVRAGDSLPVTGPLGRGFDLPATAGPLLAIGRGIGVCSFMTLVEDAAAAGTPSTVVLSARTDDRVIGRADCAELGAEAIAVTDLDGTSAVGALGRALAARFADRPPALVVVCGSQRLTGLAVTLAGRWRASLQVSVEAHMACGLGYCHGCALPGPADPEREGPLVCFDGPVFAVQGNPGAPA</sequence>
<dbReference type="SUPFAM" id="SSF63380">
    <property type="entry name" value="Riboflavin synthase domain-like"/>
    <property type="match status" value="1"/>
</dbReference>
<dbReference type="InterPro" id="IPR050353">
    <property type="entry name" value="PyrK_electron_transfer"/>
</dbReference>
<evidence type="ECO:0000256" key="7">
    <source>
        <dbReference type="ARBA" id="ARBA00022982"/>
    </source>
</evidence>
<evidence type="ECO:0000313" key="13">
    <source>
        <dbReference type="EMBL" id="QLD25870.1"/>
    </source>
</evidence>
<dbReference type="InterPro" id="IPR039261">
    <property type="entry name" value="FNR_nucleotide-bd"/>
</dbReference>
<dbReference type="Proteomes" id="UP000509335">
    <property type="component" value="Chromosome"/>
</dbReference>
<feature type="binding site" evidence="12">
    <location>
        <position position="252"/>
    </location>
    <ligand>
        <name>[2Fe-2S] cluster</name>
        <dbReference type="ChEBI" id="CHEBI:190135"/>
    </ligand>
</feature>
<name>A0A7H8XMI4_9ACTN</name>
<dbReference type="GO" id="GO:0051537">
    <property type="term" value="F:2 iron, 2 sulfur cluster binding"/>
    <property type="evidence" value="ECO:0007669"/>
    <property type="project" value="UniProtKB-KW"/>
</dbReference>
<dbReference type="InterPro" id="IPR019480">
    <property type="entry name" value="Dihydroorotate_DH_Fe-S-bd"/>
</dbReference>
<keyword evidence="5 12" id="KW-0479">Metal-binding</keyword>
<evidence type="ECO:0000256" key="9">
    <source>
        <dbReference type="ARBA" id="ARBA00023014"/>
    </source>
</evidence>
<evidence type="ECO:0000256" key="1">
    <source>
        <dbReference type="ARBA" id="ARBA00006422"/>
    </source>
</evidence>
<dbReference type="Pfam" id="PF10418">
    <property type="entry name" value="DHODB_Fe-S_bind"/>
    <property type="match status" value="1"/>
</dbReference>
<evidence type="ECO:0000256" key="4">
    <source>
        <dbReference type="ARBA" id="ARBA00022714"/>
    </source>
</evidence>
<evidence type="ECO:0000256" key="3">
    <source>
        <dbReference type="ARBA" id="ARBA00022630"/>
    </source>
</evidence>
<evidence type="ECO:0000256" key="6">
    <source>
        <dbReference type="ARBA" id="ARBA00022827"/>
    </source>
</evidence>
<dbReference type="InterPro" id="IPR012165">
    <property type="entry name" value="Cyt_c3_hydrogenase_gsu"/>
</dbReference>
<comment type="cofactor">
    <cofactor evidence="11">
        <name>FAD</name>
        <dbReference type="ChEBI" id="CHEBI:57692"/>
    </cofactor>
    <text evidence="11">Binds 1 FAD per subunit.</text>
</comment>
<keyword evidence="4 12" id="KW-0001">2Fe-2S</keyword>
<dbReference type="GO" id="GO:0016491">
    <property type="term" value="F:oxidoreductase activity"/>
    <property type="evidence" value="ECO:0007669"/>
    <property type="project" value="InterPro"/>
</dbReference>
<evidence type="ECO:0000256" key="12">
    <source>
        <dbReference type="PIRSR" id="PIRSR006816-2"/>
    </source>
</evidence>
<keyword evidence="6 11" id="KW-0274">FAD</keyword>
<evidence type="ECO:0000256" key="11">
    <source>
        <dbReference type="PIRSR" id="PIRSR006816-1"/>
    </source>
</evidence>
<dbReference type="KEGG" id="mcab:HXZ27_17980"/>
<dbReference type="GeneID" id="301312564"/>
<dbReference type="InterPro" id="IPR037117">
    <property type="entry name" value="Dihydroorotate_DH_ele_sf"/>
</dbReference>
<dbReference type="RefSeq" id="WP_178065200.1">
    <property type="nucleotide sequence ID" value="NZ_JBICTT010000015.1"/>
</dbReference>
<organism evidence="13 14">
    <name type="scientific">Micromonospora carbonacea</name>
    <dbReference type="NCBI Taxonomy" id="47853"/>
    <lineage>
        <taxon>Bacteria</taxon>
        <taxon>Bacillati</taxon>
        <taxon>Actinomycetota</taxon>
        <taxon>Actinomycetes</taxon>
        <taxon>Micromonosporales</taxon>
        <taxon>Micromonosporaceae</taxon>
        <taxon>Micromonospora</taxon>
    </lineage>
</organism>
<comment type="cofactor">
    <cofactor evidence="12">
        <name>[2Fe-2S] cluster</name>
        <dbReference type="ChEBI" id="CHEBI:190135"/>
    </cofactor>
    <text evidence="12">Binds 1 [2Fe-2S] cluster per subunit.</text>
</comment>
<proteinExistence type="inferred from homology"/>
<feature type="binding site" evidence="12">
    <location>
        <position position="244"/>
    </location>
    <ligand>
        <name>[2Fe-2S] cluster</name>
        <dbReference type="ChEBI" id="CHEBI:190135"/>
    </ligand>
</feature>
<protein>
    <submittedName>
        <fullName evidence="13">Dihydroorotate oxidase electron transfer subunit</fullName>
    </submittedName>
</protein>
<keyword evidence="9 12" id="KW-0411">Iron-sulfur</keyword>
<dbReference type="EMBL" id="CP058322">
    <property type="protein sequence ID" value="QLD25870.1"/>
    <property type="molecule type" value="Genomic_DNA"/>
</dbReference>
<dbReference type="InterPro" id="IPR017927">
    <property type="entry name" value="FAD-bd_FR_type"/>
</dbReference>
<keyword evidence="2" id="KW-0813">Transport</keyword>
<keyword evidence="8 12" id="KW-0408">Iron</keyword>
<dbReference type="PIRSF" id="PIRSF006816">
    <property type="entry name" value="Cyc3_hyd_g"/>
    <property type="match status" value="1"/>
</dbReference>
<dbReference type="PANTHER" id="PTHR43513">
    <property type="entry name" value="DIHYDROOROTATE DEHYDROGENASE B (NAD(+)), ELECTRON TRANSFER SUBUNIT"/>
    <property type="match status" value="1"/>
</dbReference>
<dbReference type="InterPro" id="IPR017938">
    <property type="entry name" value="Riboflavin_synthase-like_b-brl"/>
</dbReference>
<evidence type="ECO:0000256" key="5">
    <source>
        <dbReference type="ARBA" id="ARBA00022723"/>
    </source>
</evidence>
<dbReference type="Gene3D" id="2.10.240.10">
    <property type="entry name" value="Dihydroorotate dehydrogenase, electron transfer subunit"/>
    <property type="match status" value="1"/>
</dbReference>
<evidence type="ECO:0000256" key="2">
    <source>
        <dbReference type="ARBA" id="ARBA00022448"/>
    </source>
</evidence>
<feature type="binding site" evidence="12">
    <location>
        <position position="268"/>
    </location>
    <ligand>
        <name>[2Fe-2S] cluster</name>
        <dbReference type="ChEBI" id="CHEBI:190135"/>
    </ligand>
</feature>
<keyword evidence="7" id="KW-0249">Electron transport</keyword>
<evidence type="ECO:0000313" key="14">
    <source>
        <dbReference type="Proteomes" id="UP000509335"/>
    </source>
</evidence>
<dbReference type="SUPFAM" id="SSF52343">
    <property type="entry name" value="Ferredoxin reductase-like, C-terminal NADP-linked domain"/>
    <property type="match status" value="1"/>
</dbReference>
<reference evidence="13 14" key="1">
    <citation type="submission" date="2020-07" db="EMBL/GenBank/DDBJ databases">
        <title>A bifunctional nitrone conjugated secondary metabolite targeting the ribosome.</title>
        <authorList>
            <person name="Limbrick E.M."/>
            <person name="Graf M."/>
            <person name="Derewacz D.K."/>
            <person name="Nguyen F."/>
            <person name="Spraggins J.M."/>
            <person name="Wieland M."/>
            <person name="Ynigez-Gutierrez A.E."/>
            <person name="Reisman B.J."/>
            <person name="Zinshteyn B."/>
            <person name="McCulloch K."/>
            <person name="Iverson T.M."/>
            <person name="Green R."/>
            <person name="Wilson D.N."/>
            <person name="Bachmann B.O."/>
        </authorList>
    </citation>
    <scope>NUCLEOTIDE SEQUENCE [LARGE SCALE GENOMIC DNA]</scope>
    <source>
        <strain evidence="14">aurantiaca</strain>
    </source>
</reference>
<dbReference type="GO" id="GO:0006221">
    <property type="term" value="P:pyrimidine nucleotide biosynthetic process"/>
    <property type="evidence" value="ECO:0007669"/>
    <property type="project" value="InterPro"/>
</dbReference>
<dbReference type="PANTHER" id="PTHR43513:SF3">
    <property type="entry name" value="DIHYDROOROTATE DEHYDROGENASE B (NAD(+)), ELECTRON TRANSFER SUBUNIT-RELATED"/>
    <property type="match status" value="1"/>
</dbReference>
<comment type="similarity">
    <text evidence="1">Belongs to the PyrK family.</text>
</comment>
<dbReference type="GO" id="GO:0050660">
    <property type="term" value="F:flavin adenine dinucleotide binding"/>
    <property type="evidence" value="ECO:0007669"/>
    <property type="project" value="InterPro"/>
</dbReference>
<keyword evidence="3 11" id="KW-0285">Flavoprotein</keyword>
<evidence type="ECO:0000256" key="10">
    <source>
        <dbReference type="ARBA" id="ARBA00034078"/>
    </source>
</evidence>
<dbReference type="PROSITE" id="PS51384">
    <property type="entry name" value="FAD_FR"/>
    <property type="match status" value="1"/>
</dbReference>
<feature type="binding site" evidence="11">
    <location>
        <begin position="97"/>
        <end position="98"/>
    </location>
    <ligand>
        <name>FAD</name>
        <dbReference type="ChEBI" id="CHEBI:57692"/>
    </ligand>
</feature>
<dbReference type="GO" id="GO:0046872">
    <property type="term" value="F:metal ion binding"/>
    <property type="evidence" value="ECO:0007669"/>
    <property type="project" value="UniProtKB-KW"/>
</dbReference>
<gene>
    <name evidence="13" type="ORF">HXZ27_17980</name>
</gene>
<dbReference type="Gene3D" id="3.40.50.80">
    <property type="entry name" value="Nucleotide-binding domain of ferredoxin-NADP reductase (FNR) module"/>
    <property type="match status" value="1"/>
</dbReference>
<dbReference type="Gene3D" id="2.40.30.10">
    <property type="entry name" value="Translation factors"/>
    <property type="match status" value="1"/>
</dbReference>